<organism evidence="2 3">
    <name type="scientific">Achromobacter spanius</name>
    <dbReference type="NCBI Taxonomy" id="217203"/>
    <lineage>
        <taxon>Bacteria</taxon>
        <taxon>Pseudomonadati</taxon>
        <taxon>Pseudomonadota</taxon>
        <taxon>Betaproteobacteria</taxon>
        <taxon>Burkholderiales</taxon>
        <taxon>Alcaligenaceae</taxon>
        <taxon>Achromobacter</taxon>
    </lineage>
</organism>
<reference evidence="2 3" key="1">
    <citation type="submission" date="2018-02" db="EMBL/GenBank/DDBJ databases">
        <title>Draft Genome of Achromobacter spanius stain 6.</title>
        <authorList>
            <person name="Gunasekera T.S."/>
            <person name="Radwan O."/>
            <person name="Ruiz O.N."/>
        </authorList>
    </citation>
    <scope>NUCLEOTIDE SEQUENCE [LARGE SCALE GENOMIC DNA]</scope>
    <source>
        <strain evidence="2 3">6</strain>
    </source>
</reference>
<proteinExistence type="predicted"/>
<dbReference type="OrthoDB" id="5405464at2"/>
<feature type="transmembrane region" description="Helical" evidence="1">
    <location>
        <begin position="39"/>
        <end position="67"/>
    </location>
</feature>
<evidence type="ECO:0000313" key="3">
    <source>
        <dbReference type="Proteomes" id="UP000239990"/>
    </source>
</evidence>
<dbReference type="Proteomes" id="UP000239990">
    <property type="component" value="Unassembled WGS sequence"/>
</dbReference>
<keyword evidence="1" id="KW-1133">Transmembrane helix</keyword>
<accession>A0A2S5GSQ9</accession>
<evidence type="ECO:0000256" key="1">
    <source>
        <dbReference type="SAM" id="Phobius"/>
    </source>
</evidence>
<sequence length="139" mass="15316">MGGYCAVRLSESIRWSVIVSDPQTPVPGTTLDLRTLTHVAYGLFALGFLTSGILGIATLAAVVLMYLKRSDAAGTVYAGHFDWMLRTFWWAMLWLAISAIAVYIFIGWISLIATVVWVLYRLIKGWLALLEGSSPTPYA</sequence>
<dbReference type="RefSeq" id="WP_046804327.1">
    <property type="nucleotide sequence ID" value="NZ_PREU01000004.1"/>
</dbReference>
<dbReference type="AlphaFoldDB" id="A0A2S5GSQ9"/>
<name>A0A2S5GSQ9_9BURK</name>
<evidence type="ECO:0000313" key="2">
    <source>
        <dbReference type="EMBL" id="PPA75978.1"/>
    </source>
</evidence>
<feature type="transmembrane region" description="Helical" evidence="1">
    <location>
        <begin position="88"/>
        <end position="120"/>
    </location>
</feature>
<dbReference type="EMBL" id="PREU01000004">
    <property type="protein sequence ID" value="PPA75978.1"/>
    <property type="molecule type" value="Genomic_DNA"/>
</dbReference>
<keyword evidence="1" id="KW-0472">Membrane</keyword>
<comment type="caution">
    <text evidence="2">The sequence shown here is derived from an EMBL/GenBank/DDBJ whole genome shotgun (WGS) entry which is preliminary data.</text>
</comment>
<protein>
    <recommendedName>
        <fullName evidence="4">Transmembrane protein</fullName>
    </recommendedName>
</protein>
<evidence type="ECO:0008006" key="4">
    <source>
        <dbReference type="Google" id="ProtNLM"/>
    </source>
</evidence>
<keyword evidence="1" id="KW-0812">Transmembrane</keyword>
<gene>
    <name evidence="2" type="ORF">C4E15_09815</name>
</gene>